<dbReference type="Proteomes" id="UP000245168">
    <property type="component" value="Unassembled WGS sequence"/>
</dbReference>
<dbReference type="InterPro" id="IPR029056">
    <property type="entry name" value="Ribokinase-like"/>
</dbReference>
<evidence type="ECO:0000259" key="11">
    <source>
        <dbReference type="Pfam" id="PF00294"/>
    </source>
</evidence>
<feature type="region of interest" description="Ribokinase" evidence="10">
    <location>
        <begin position="1"/>
        <end position="329"/>
    </location>
</feature>
<comment type="function">
    <text evidence="10">Catalyzes the ADP transfer from ATP to D-glycero-beta-D-manno-heptose 1-phosphate, yielding ADP-D-glycero-beta-D-manno-heptose.</text>
</comment>
<dbReference type="Pfam" id="PF01467">
    <property type="entry name" value="CTP_transf_like"/>
    <property type="match status" value="1"/>
</dbReference>
<proteinExistence type="inferred from homology"/>
<dbReference type="RefSeq" id="WP_109252381.1">
    <property type="nucleotide sequence ID" value="NZ_QEXV01000002.1"/>
</dbReference>
<evidence type="ECO:0000256" key="1">
    <source>
        <dbReference type="ARBA" id="ARBA00004713"/>
    </source>
</evidence>
<dbReference type="OrthoDB" id="9802794at2"/>
<dbReference type="InterPro" id="IPR014729">
    <property type="entry name" value="Rossmann-like_a/b/a_fold"/>
</dbReference>
<evidence type="ECO:0000256" key="5">
    <source>
        <dbReference type="ARBA" id="ARBA00022777"/>
    </source>
</evidence>
<feature type="domain" description="Carbohydrate kinase PfkB" evidence="11">
    <location>
        <begin position="20"/>
        <end position="317"/>
    </location>
</feature>
<dbReference type="NCBIfam" id="TIGR00125">
    <property type="entry name" value="cyt_tran_rel"/>
    <property type="match status" value="1"/>
</dbReference>
<dbReference type="AlphaFoldDB" id="A0A2U2BVK8"/>
<reference evidence="14" key="1">
    <citation type="submission" date="2018-05" db="EMBL/GenBank/DDBJ databases">
        <authorList>
            <person name="Liu B.-T."/>
        </authorList>
    </citation>
    <scope>NUCLEOTIDE SEQUENCE [LARGE SCALE GENOMIC DNA]</scope>
    <source>
        <strain evidence="14">WD6-1</strain>
    </source>
</reference>
<dbReference type="GO" id="GO:0033785">
    <property type="term" value="F:heptose 7-phosphate kinase activity"/>
    <property type="evidence" value="ECO:0007669"/>
    <property type="project" value="UniProtKB-UniRule"/>
</dbReference>
<keyword evidence="4 10" id="KW-0547">Nucleotide-binding</keyword>
<gene>
    <name evidence="13" type="primary">rfaE2</name>
    <name evidence="10" type="synonym">hldE</name>
    <name evidence="13" type="ORF">DDZ18_05515</name>
</gene>
<dbReference type="GO" id="GO:0005829">
    <property type="term" value="C:cytosol"/>
    <property type="evidence" value="ECO:0007669"/>
    <property type="project" value="TreeGrafter"/>
</dbReference>
<dbReference type="PROSITE" id="PS00584">
    <property type="entry name" value="PFKB_KINASES_2"/>
    <property type="match status" value="1"/>
</dbReference>
<evidence type="ECO:0000313" key="14">
    <source>
        <dbReference type="Proteomes" id="UP000245168"/>
    </source>
</evidence>
<dbReference type="PANTHER" id="PTHR46969">
    <property type="entry name" value="BIFUNCTIONAL PROTEIN HLDE"/>
    <property type="match status" value="1"/>
</dbReference>
<accession>A0A2U2BVK8</accession>
<dbReference type="GO" id="GO:0005524">
    <property type="term" value="F:ATP binding"/>
    <property type="evidence" value="ECO:0007669"/>
    <property type="project" value="UniProtKB-UniRule"/>
</dbReference>
<evidence type="ECO:0000256" key="7">
    <source>
        <dbReference type="ARBA" id="ARBA00023268"/>
    </source>
</evidence>
<dbReference type="InterPro" id="IPR011611">
    <property type="entry name" value="PfkB_dom"/>
</dbReference>
<comment type="catalytic activity">
    <reaction evidence="9 10">
        <text>D-glycero-beta-D-manno-heptose 1-phosphate + ATP + H(+) = ADP-D-glycero-beta-D-manno-heptose + diphosphate</text>
        <dbReference type="Rhea" id="RHEA:27465"/>
        <dbReference type="ChEBI" id="CHEBI:15378"/>
        <dbReference type="ChEBI" id="CHEBI:30616"/>
        <dbReference type="ChEBI" id="CHEBI:33019"/>
        <dbReference type="ChEBI" id="CHEBI:59967"/>
        <dbReference type="ChEBI" id="CHEBI:61593"/>
        <dbReference type="EC" id="2.7.7.70"/>
    </reaction>
</comment>
<keyword evidence="8 10" id="KW-0119">Carbohydrate metabolism</keyword>
<dbReference type="HAMAP" id="MF_01603">
    <property type="entry name" value="HldE"/>
    <property type="match status" value="1"/>
</dbReference>
<dbReference type="SUPFAM" id="SSF53613">
    <property type="entry name" value="Ribokinase-like"/>
    <property type="match status" value="1"/>
</dbReference>
<keyword evidence="7 10" id="KW-0511">Multifunctional enzyme</keyword>
<dbReference type="EC" id="2.7.1.167" evidence="10"/>
<dbReference type="EMBL" id="QEXV01000002">
    <property type="protein sequence ID" value="PWE18027.1"/>
    <property type="molecule type" value="Genomic_DNA"/>
</dbReference>
<dbReference type="GO" id="GO:0009244">
    <property type="term" value="P:lipopolysaccharide core region biosynthetic process"/>
    <property type="evidence" value="ECO:0007669"/>
    <property type="project" value="UniProtKB-UniPathway"/>
</dbReference>
<evidence type="ECO:0000256" key="9">
    <source>
        <dbReference type="ARBA" id="ARBA00047428"/>
    </source>
</evidence>
<sequence length="489" mass="51076">MKRELAARLLSELAGMRALCVGDILLDFFVYGDIDRISREAPVPILSETRRVAMLGGAGNLARNIASLGGQPTIAGAIGDDPEGETVGALLKDCAGGGARPVVESARLTPTKIRYVANNQQMLCVDRDPAGSIGEETEDAVLAVIEAALAETDVLVLSDYGRGVITPRLSRAVIDKARAAGVPVCVDPRGSDYTRYDGARVIKPNAEELAVESGLPVNSDAEAEAALAALKARLPETDALLVTRGAAGMSLLGPDGAVAHHRSRPRSVFDVSGAGDTALAALALGVAARLDLAEAMALADLAAGAAVAKAGTATVSPEEVLQNAEDGSEAPDWRVISRETAASLSETWRRDGLRVGFTNGCFDILHPGHLSMLRHARSVCDRLVVGLNSDASVTRLKGEGRPVNDAASRALLLASLEMVDRVVVFEEDTPAELIRAVRPHVLVKGADYVADELPGAAFVRETGGEVVLAPLEEGRSTTGIVEKLRSAKT</sequence>
<comment type="pathway">
    <text evidence="10">Nucleotide-sugar biosynthesis; ADP-L-glycero-beta-D-manno-heptose biosynthesis; ADP-L-glycero-beta-D-manno-heptose from D-glycero-beta-D-manno-heptose 7-phosphate: step 3/4.</text>
</comment>
<dbReference type="InterPro" id="IPR004821">
    <property type="entry name" value="Cyt_trans-like"/>
</dbReference>
<keyword evidence="14" id="KW-1185">Reference proteome</keyword>
<dbReference type="GO" id="GO:0033786">
    <property type="term" value="F:heptose-1-phosphate adenylyltransferase activity"/>
    <property type="evidence" value="ECO:0007669"/>
    <property type="project" value="UniProtKB-UniRule"/>
</dbReference>
<evidence type="ECO:0000256" key="3">
    <source>
        <dbReference type="ARBA" id="ARBA00022695"/>
    </source>
</evidence>
<dbReference type="UniPathway" id="UPA00958"/>
<dbReference type="Gene3D" id="3.40.1190.20">
    <property type="match status" value="1"/>
</dbReference>
<feature type="active site" evidence="10">
    <location>
        <position position="276"/>
    </location>
</feature>
<keyword evidence="6 10" id="KW-0067">ATP-binding</keyword>
<dbReference type="Gene3D" id="3.40.50.620">
    <property type="entry name" value="HUPs"/>
    <property type="match status" value="1"/>
</dbReference>
<dbReference type="NCBIfam" id="TIGR02199">
    <property type="entry name" value="rfaE_dom_II"/>
    <property type="match status" value="1"/>
</dbReference>
<dbReference type="EC" id="2.7.7.70" evidence="10"/>
<dbReference type="InterPro" id="IPR023030">
    <property type="entry name" value="Bifunc_HldE"/>
</dbReference>
<evidence type="ECO:0000256" key="4">
    <source>
        <dbReference type="ARBA" id="ARBA00022741"/>
    </source>
</evidence>
<comment type="similarity">
    <text evidence="10">In the C-terminal section; belongs to the cytidylyltransferase family.</text>
</comment>
<comment type="similarity">
    <text evidence="10">In the N-terminal section; belongs to the carbohydrate kinase PfkB family.</text>
</comment>
<feature type="domain" description="Cytidyltransferase-like" evidence="12">
    <location>
        <begin position="357"/>
        <end position="451"/>
    </location>
</feature>
<evidence type="ECO:0000313" key="13">
    <source>
        <dbReference type="EMBL" id="PWE18027.1"/>
    </source>
</evidence>
<evidence type="ECO:0000256" key="10">
    <source>
        <dbReference type="HAMAP-Rule" id="MF_01603"/>
    </source>
</evidence>
<dbReference type="Pfam" id="PF00294">
    <property type="entry name" value="PfkB"/>
    <property type="match status" value="1"/>
</dbReference>
<keyword evidence="5 10" id="KW-0418">Kinase</keyword>
<dbReference type="GO" id="GO:0097171">
    <property type="term" value="P:ADP-L-glycero-beta-D-manno-heptose biosynthetic process"/>
    <property type="evidence" value="ECO:0007669"/>
    <property type="project" value="UniProtKB-UniPathway"/>
</dbReference>
<comment type="pathway">
    <text evidence="10">Nucleotide-sugar biosynthesis; ADP-L-glycero-beta-D-manno-heptose biosynthesis; ADP-L-glycero-beta-D-manno-heptose from D-glycero-beta-D-manno-heptose 7-phosphate: step 1/4.</text>
</comment>
<comment type="subunit">
    <text evidence="10">Homodimer.</text>
</comment>
<dbReference type="SUPFAM" id="SSF52374">
    <property type="entry name" value="Nucleotidylyl transferase"/>
    <property type="match status" value="1"/>
</dbReference>
<evidence type="ECO:0000256" key="2">
    <source>
        <dbReference type="ARBA" id="ARBA00022679"/>
    </source>
</evidence>
<evidence type="ECO:0000259" key="12">
    <source>
        <dbReference type="Pfam" id="PF01467"/>
    </source>
</evidence>
<feature type="binding site" evidence="10">
    <location>
        <begin position="205"/>
        <end position="208"/>
    </location>
    <ligand>
        <name>ATP</name>
        <dbReference type="ChEBI" id="CHEBI:30616"/>
    </ligand>
</feature>
<dbReference type="UniPathway" id="UPA00356">
    <property type="reaction ID" value="UER00437"/>
</dbReference>
<comment type="function">
    <text evidence="10">Catalyzes the phosphorylation of D-glycero-D-manno-heptose 7-phosphate at the C-1 position to selectively form D-glycero-beta-D-manno-heptose-1,7-bisphosphate.</text>
</comment>
<keyword evidence="2 10" id="KW-0808">Transferase</keyword>
<comment type="catalytic activity">
    <reaction evidence="10">
        <text>D-glycero-beta-D-manno-heptose 7-phosphate + ATP = D-glycero-beta-D-manno-heptose 1,7-bisphosphate + ADP + H(+)</text>
        <dbReference type="Rhea" id="RHEA:27473"/>
        <dbReference type="ChEBI" id="CHEBI:15378"/>
        <dbReference type="ChEBI" id="CHEBI:30616"/>
        <dbReference type="ChEBI" id="CHEBI:60204"/>
        <dbReference type="ChEBI" id="CHEBI:60208"/>
        <dbReference type="ChEBI" id="CHEBI:456216"/>
        <dbReference type="EC" id="2.7.1.167"/>
    </reaction>
</comment>
<dbReference type="InterPro" id="IPR002173">
    <property type="entry name" value="Carboh/pur_kinase_PfkB_CS"/>
</dbReference>
<dbReference type="GO" id="GO:0016773">
    <property type="term" value="F:phosphotransferase activity, alcohol group as acceptor"/>
    <property type="evidence" value="ECO:0007669"/>
    <property type="project" value="InterPro"/>
</dbReference>
<evidence type="ECO:0000256" key="8">
    <source>
        <dbReference type="ARBA" id="ARBA00023277"/>
    </source>
</evidence>
<feature type="region of interest" description="Cytidylyltransferase" evidence="10">
    <location>
        <begin position="357"/>
        <end position="489"/>
    </location>
</feature>
<comment type="pathway">
    <text evidence="1">Bacterial outer membrane biogenesis; LPS core biosynthesis.</text>
</comment>
<organism evidence="13 14">
    <name type="scientific">Marinicauda salina</name>
    <dbReference type="NCBI Taxonomy" id="2135793"/>
    <lineage>
        <taxon>Bacteria</taxon>
        <taxon>Pseudomonadati</taxon>
        <taxon>Pseudomonadota</taxon>
        <taxon>Alphaproteobacteria</taxon>
        <taxon>Maricaulales</taxon>
        <taxon>Maricaulaceae</taxon>
        <taxon>Marinicauda</taxon>
    </lineage>
</organism>
<name>A0A2U2BVK8_9PROT</name>
<dbReference type="PANTHER" id="PTHR46969:SF1">
    <property type="entry name" value="BIFUNCTIONAL PROTEIN HLDE"/>
    <property type="match status" value="1"/>
</dbReference>
<evidence type="ECO:0000256" key="6">
    <source>
        <dbReference type="ARBA" id="ARBA00022840"/>
    </source>
</evidence>
<comment type="caution">
    <text evidence="13">The sequence shown here is derived from an EMBL/GenBank/DDBJ whole genome shotgun (WGS) entry which is preliminary data.</text>
</comment>
<protein>
    <recommendedName>
        <fullName evidence="10">Bifunctional protein HldE</fullName>
    </recommendedName>
    <domain>
        <recommendedName>
            <fullName evidence="10">D-beta-D-heptose 7-phosphate kinase</fullName>
            <ecNumber evidence="10">2.7.1.167</ecNumber>
        </recommendedName>
        <alternativeName>
            <fullName evidence="10">D-beta-D-heptose 7-phosphotransferase</fullName>
        </alternativeName>
        <alternativeName>
            <fullName evidence="10">D-glycero-beta-D-manno-heptose-7-phosphate kinase</fullName>
        </alternativeName>
    </domain>
    <domain>
        <recommendedName>
            <fullName evidence="10">D-beta-D-heptose 1-phosphate adenylyltransferase</fullName>
            <ecNumber evidence="10">2.7.7.70</ecNumber>
        </recommendedName>
        <alternativeName>
            <fullName evidence="10">D-glycero-beta-D-manno-heptose 1-phosphate adenylyltransferase</fullName>
        </alternativeName>
    </domain>
</protein>
<dbReference type="InterPro" id="IPR011914">
    <property type="entry name" value="RfaE_dom_II"/>
</dbReference>
<keyword evidence="3 10" id="KW-0548">Nucleotidyltransferase</keyword>